<dbReference type="GO" id="GO:0042132">
    <property type="term" value="F:fructose 1,6-bisphosphate 1-phosphatase activity"/>
    <property type="evidence" value="ECO:0007669"/>
    <property type="project" value="TreeGrafter"/>
</dbReference>
<comment type="caution">
    <text evidence="3">The sequence shown here is derived from an EMBL/GenBank/DDBJ whole genome shotgun (WGS) entry which is preliminary data.</text>
</comment>
<comment type="pathway">
    <text evidence="1">Carbohydrate biosynthesis.</text>
</comment>
<dbReference type="EMBL" id="AHNZ02000543">
    <property type="protein sequence ID" value="EMO04975.1"/>
    <property type="molecule type" value="Genomic_DNA"/>
</dbReference>
<dbReference type="InterPro" id="IPR000146">
    <property type="entry name" value="FBPase_class-1"/>
</dbReference>
<reference evidence="3 4" key="1">
    <citation type="submission" date="2013-01" db="EMBL/GenBank/DDBJ databases">
        <authorList>
            <person name="Harkins D.M."/>
            <person name="Durkin A.S."/>
            <person name="Brinkac L.M."/>
            <person name="Haft D.H."/>
            <person name="Selengut J.D."/>
            <person name="Sanka R."/>
            <person name="DePew J."/>
            <person name="Purushe J."/>
            <person name="Picardeau M."/>
            <person name="Werts C."/>
            <person name="Goarant C."/>
            <person name="Vinetz J.M."/>
            <person name="Sutton G.G."/>
            <person name="Nierman W.C."/>
            <person name="Fouts D.E."/>
        </authorList>
    </citation>
    <scope>NUCLEOTIDE SEQUENCE [LARGE SCALE GENOMIC DNA]</scope>
    <source>
        <strain evidence="3 4">Verdun HP</strain>
    </source>
</reference>
<dbReference type="GO" id="GO:0006094">
    <property type="term" value="P:gluconeogenesis"/>
    <property type="evidence" value="ECO:0007669"/>
    <property type="project" value="TreeGrafter"/>
</dbReference>
<proteinExistence type="predicted"/>
<dbReference type="Gene3D" id="3.30.540.10">
    <property type="entry name" value="Fructose-1,6-Bisphosphatase, subunit A, domain 1"/>
    <property type="match status" value="1"/>
</dbReference>
<dbReference type="AlphaFoldDB" id="M6RBL4"/>
<dbReference type="Proteomes" id="UP000012092">
    <property type="component" value="Unassembled WGS sequence"/>
</dbReference>
<evidence type="ECO:0000313" key="4">
    <source>
        <dbReference type="Proteomes" id="UP000012092"/>
    </source>
</evidence>
<protein>
    <submittedName>
        <fullName evidence="3">Fructose-bisphosphatase domain protein</fullName>
    </submittedName>
</protein>
<sequence length="116" mass="13082">MSFHFQTFYGIFSLEFTDPQKNSVGIIFLEESMSVHPTQTLSLSQYLIEEQLKLPQATGDFTALMSHLVYAAKIVSREVRKAGLLENILGATETVNVQGETQMKLDEYADKVLIIH</sequence>
<name>M6RBL4_LEPIR</name>
<dbReference type="GO" id="GO:0006000">
    <property type="term" value="P:fructose metabolic process"/>
    <property type="evidence" value="ECO:0007669"/>
    <property type="project" value="TreeGrafter"/>
</dbReference>
<evidence type="ECO:0000259" key="2">
    <source>
        <dbReference type="Pfam" id="PF00316"/>
    </source>
</evidence>
<evidence type="ECO:0000256" key="1">
    <source>
        <dbReference type="ARBA" id="ARBA00024331"/>
    </source>
</evidence>
<dbReference type="GO" id="GO:0005986">
    <property type="term" value="P:sucrose biosynthetic process"/>
    <property type="evidence" value="ECO:0007669"/>
    <property type="project" value="TreeGrafter"/>
</dbReference>
<feature type="domain" description="Fructose-1-6-bisphosphatase class I N-terminal" evidence="2">
    <location>
        <begin position="43"/>
        <end position="114"/>
    </location>
</feature>
<dbReference type="InterPro" id="IPR033391">
    <property type="entry name" value="FBPase_N"/>
</dbReference>
<dbReference type="PANTHER" id="PTHR11556:SF35">
    <property type="entry name" value="SEDOHEPTULOSE-1,7-BISPHOSPHATASE, CHLOROPLASTIC"/>
    <property type="match status" value="1"/>
</dbReference>
<dbReference type="SUPFAM" id="SSF56655">
    <property type="entry name" value="Carbohydrate phosphatase"/>
    <property type="match status" value="1"/>
</dbReference>
<accession>M6RBL4</accession>
<evidence type="ECO:0000313" key="3">
    <source>
        <dbReference type="EMBL" id="EMO04975.1"/>
    </source>
</evidence>
<dbReference type="GO" id="GO:0006002">
    <property type="term" value="P:fructose 6-phosphate metabolic process"/>
    <property type="evidence" value="ECO:0007669"/>
    <property type="project" value="TreeGrafter"/>
</dbReference>
<dbReference type="GO" id="GO:0005829">
    <property type="term" value="C:cytosol"/>
    <property type="evidence" value="ECO:0007669"/>
    <property type="project" value="TreeGrafter"/>
</dbReference>
<organism evidence="3 4">
    <name type="scientific">Leptospira interrogans serovar Icterohaemorrhagiae str. Verdun HP</name>
    <dbReference type="NCBI Taxonomy" id="1049910"/>
    <lineage>
        <taxon>Bacteria</taxon>
        <taxon>Pseudomonadati</taxon>
        <taxon>Spirochaetota</taxon>
        <taxon>Spirochaetia</taxon>
        <taxon>Leptospirales</taxon>
        <taxon>Leptospiraceae</taxon>
        <taxon>Leptospira</taxon>
    </lineage>
</organism>
<dbReference type="PANTHER" id="PTHR11556">
    <property type="entry name" value="FRUCTOSE-1,6-BISPHOSPHATASE-RELATED"/>
    <property type="match status" value="1"/>
</dbReference>
<gene>
    <name evidence="3" type="ORF">LEP1GSC116_2411</name>
</gene>
<dbReference type="GO" id="GO:0030388">
    <property type="term" value="P:fructose 1,6-bisphosphate metabolic process"/>
    <property type="evidence" value="ECO:0007669"/>
    <property type="project" value="TreeGrafter"/>
</dbReference>
<dbReference type="Pfam" id="PF00316">
    <property type="entry name" value="FBPase"/>
    <property type="match status" value="1"/>
</dbReference>